<gene>
    <name evidence="2" type="ORF">FJU42_15675</name>
</gene>
<evidence type="ECO:0000313" key="2">
    <source>
        <dbReference type="EMBL" id="TPU61486.1"/>
    </source>
</evidence>
<evidence type="ECO:0000259" key="1">
    <source>
        <dbReference type="Pfam" id="PF23961"/>
    </source>
</evidence>
<accession>A0A506IK73</accession>
<dbReference type="Proteomes" id="UP000315888">
    <property type="component" value="Unassembled WGS sequence"/>
</dbReference>
<reference evidence="2 3" key="1">
    <citation type="submission" date="2019-06" db="EMBL/GenBank/DDBJ databases">
        <title>A Diverse Panel of Clinical Acinetobacter baumannii for Research Use.</title>
        <authorList>
            <person name="Mcgann P."/>
            <person name="Snesrud E."/>
            <person name="Galac M.R."/>
        </authorList>
    </citation>
    <scope>NUCLEOTIDE SEQUENCE [LARGE SCALE GENOMIC DNA]</scope>
    <source>
        <strain evidence="2 3">MRSN14237</strain>
    </source>
</reference>
<dbReference type="EMBL" id="VHGY01000045">
    <property type="protein sequence ID" value="TPU61486.1"/>
    <property type="molecule type" value="Genomic_DNA"/>
</dbReference>
<dbReference type="NCBIfam" id="NF047498">
    <property type="entry name" value="LIC_12616_fam"/>
    <property type="match status" value="1"/>
</dbReference>
<proteinExistence type="predicted"/>
<dbReference type="Pfam" id="PF23961">
    <property type="entry name" value="Phage_tail_terminator_9"/>
    <property type="match status" value="1"/>
</dbReference>
<feature type="domain" description="Phage neck terminator protein gp12-like" evidence="1">
    <location>
        <begin position="20"/>
        <end position="175"/>
    </location>
</feature>
<dbReference type="RefSeq" id="WP_000502799.1">
    <property type="nucleotide sequence ID" value="NZ_BHFY01000067.1"/>
</dbReference>
<evidence type="ECO:0000313" key="3">
    <source>
        <dbReference type="Proteomes" id="UP000315888"/>
    </source>
</evidence>
<protein>
    <recommendedName>
        <fullName evidence="1">Phage neck terminator protein gp12-like domain-containing protein</fullName>
    </recommendedName>
</protein>
<name>A0A506IK73_ACIBA</name>
<dbReference type="InterPro" id="IPR057087">
    <property type="entry name" value="Gp12-like"/>
</dbReference>
<comment type="caution">
    <text evidence="2">The sequence shown here is derived from an EMBL/GenBank/DDBJ whole genome shotgun (WGS) entry which is preliminary data.</text>
</comment>
<dbReference type="AlphaFoldDB" id="A0A506IK73"/>
<sequence>MGDSASGGYIPPSGGSAYDQDLEDIFQAFIVGITSLPGAMVRPRFQRVPPPFPEIGEDWCAFAVQSIISDDGPYFDQKDETMDSIRHEELTLFLSFYGDHGQSIANVLKDGLGIPQNIEQLKAQKIKFVGCSEIITAPDFLNKQYVHRYDLVASFRRKTKRTYAVKTFKSYQIDIHNK</sequence>
<organism evidence="2 3">
    <name type="scientific">Acinetobacter baumannii</name>
    <dbReference type="NCBI Taxonomy" id="470"/>
    <lineage>
        <taxon>Bacteria</taxon>
        <taxon>Pseudomonadati</taxon>
        <taxon>Pseudomonadota</taxon>
        <taxon>Gammaproteobacteria</taxon>
        <taxon>Moraxellales</taxon>
        <taxon>Moraxellaceae</taxon>
        <taxon>Acinetobacter</taxon>
        <taxon>Acinetobacter calcoaceticus/baumannii complex</taxon>
    </lineage>
</organism>